<dbReference type="InterPro" id="IPR029063">
    <property type="entry name" value="SAM-dependent_MTases_sf"/>
</dbReference>
<dbReference type="InterPro" id="IPR022749">
    <property type="entry name" value="D12N6_MeTrfase_N"/>
</dbReference>
<organism evidence="10 11">
    <name type="scientific">Lampropedia aestuarii</name>
    <dbReference type="NCBI Taxonomy" id="2562762"/>
    <lineage>
        <taxon>Bacteria</taxon>
        <taxon>Pseudomonadati</taxon>
        <taxon>Pseudomonadota</taxon>
        <taxon>Betaproteobacteria</taxon>
        <taxon>Burkholderiales</taxon>
        <taxon>Comamonadaceae</taxon>
        <taxon>Lampropedia</taxon>
    </lineage>
</organism>
<dbReference type="PRINTS" id="PR00507">
    <property type="entry name" value="N12N6MTFRASE"/>
</dbReference>
<dbReference type="Pfam" id="PF12161">
    <property type="entry name" value="HsdM_N"/>
    <property type="match status" value="1"/>
</dbReference>
<dbReference type="OrthoDB" id="9784823at2"/>
<keyword evidence="11" id="KW-1185">Reference proteome</keyword>
<feature type="domain" description="DNA methylase adenine-specific" evidence="8">
    <location>
        <begin position="148"/>
        <end position="448"/>
    </location>
</feature>
<evidence type="ECO:0000313" key="10">
    <source>
        <dbReference type="EMBL" id="THJ31669.1"/>
    </source>
</evidence>
<evidence type="ECO:0000256" key="4">
    <source>
        <dbReference type="ARBA" id="ARBA00022679"/>
    </source>
</evidence>
<evidence type="ECO:0000259" key="9">
    <source>
        <dbReference type="Pfam" id="PF12161"/>
    </source>
</evidence>
<feature type="domain" description="N6 adenine-specific DNA methyltransferase N-terminal" evidence="9">
    <location>
        <begin position="5"/>
        <end position="136"/>
    </location>
</feature>
<dbReference type="PANTHER" id="PTHR42933">
    <property type="entry name" value="SLR6095 PROTEIN"/>
    <property type="match status" value="1"/>
</dbReference>
<evidence type="ECO:0000256" key="2">
    <source>
        <dbReference type="ARBA" id="ARBA00011900"/>
    </source>
</evidence>
<proteinExistence type="inferred from homology"/>
<dbReference type="GO" id="GO:0009007">
    <property type="term" value="F:site-specific DNA-methyltransferase (adenine-specific) activity"/>
    <property type="evidence" value="ECO:0007669"/>
    <property type="project" value="UniProtKB-EC"/>
</dbReference>
<dbReference type="Gene3D" id="3.40.50.150">
    <property type="entry name" value="Vaccinia Virus protein VP39"/>
    <property type="match status" value="1"/>
</dbReference>
<dbReference type="Proteomes" id="UP000306236">
    <property type="component" value="Unassembled WGS sequence"/>
</dbReference>
<dbReference type="PANTHER" id="PTHR42933:SF3">
    <property type="entry name" value="TYPE I RESTRICTION ENZYME MJAVIII METHYLASE SUBUNIT"/>
    <property type="match status" value="1"/>
</dbReference>
<comment type="caution">
    <text evidence="10">The sequence shown here is derived from an EMBL/GenBank/DDBJ whole genome shotgun (WGS) entry which is preliminary data.</text>
</comment>
<evidence type="ECO:0000313" key="11">
    <source>
        <dbReference type="Proteomes" id="UP000306236"/>
    </source>
</evidence>
<evidence type="ECO:0000256" key="6">
    <source>
        <dbReference type="ARBA" id="ARBA00022747"/>
    </source>
</evidence>
<gene>
    <name evidence="10" type="ORF">E8K88_14410</name>
</gene>
<evidence type="ECO:0000256" key="5">
    <source>
        <dbReference type="ARBA" id="ARBA00022691"/>
    </source>
</evidence>
<evidence type="ECO:0000256" key="3">
    <source>
        <dbReference type="ARBA" id="ARBA00022603"/>
    </source>
</evidence>
<evidence type="ECO:0000256" key="1">
    <source>
        <dbReference type="ARBA" id="ARBA00006594"/>
    </source>
</evidence>
<protein>
    <recommendedName>
        <fullName evidence="2">site-specific DNA-methyltransferase (adenine-specific)</fullName>
        <ecNumber evidence="2">2.1.1.72</ecNumber>
    </recommendedName>
</protein>
<dbReference type="InterPro" id="IPR003356">
    <property type="entry name" value="DNA_methylase_A-5"/>
</dbReference>
<name>A0A4S5BHU5_9BURK</name>
<keyword evidence="4 10" id="KW-0808">Transferase</keyword>
<dbReference type="GO" id="GO:0003677">
    <property type="term" value="F:DNA binding"/>
    <property type="evidence" value="ECO:0007669"/>
    <property type="project" value="InterPro"/>
</dbReference>
<dbReference type="EC" id="2.1.1.72" evidence="2"/>
<keyword evidence="5" id="KW-0949">S-adenosyl-L-methionine</keyword>
<dbReference type="InterPro" id="IPR051537">
    <property type="entry name" value="DNA_Adenine_Mtase"/>
</dbReference>
<dbReference type="Pfam" id="PF02384">
    <property type="entry name" value="N6_Mtase"/>
    <property type="match status" value="1"/>
</dbReference>
<dbReference type="SUPFAM" id="SSF53335">
    <property type="entry name" value="S-adenosyl-L-methionine-dependent methyltransferases"/>
    <property type="match status" value="1"/>
</dbReference>
<dbReference type="GO" id="GO:0009307">
    <property type="term" value="P:DNA restriction-modification system"/>
    <property type="evidence" value="ECO:0007669"/>
    <property type="project" value="UniProtKB-KW"/>
</dbReference>
<dbReference type="EMBL" id="SSWX01000021">
    <property type="protein sequence ID" value="THJ31669.1"/>
    <property type="molecule type" value="Genomic_DNA"/>
</dbReference>
<reference evidence="10 11" key="1">
    <citation type="submission" date="2019-04" db="EMBL/GenBank/DDBJ databases">
        <title>Lampropedia sp YIM MLB12 draf genome.</title>
        <authorList>
            <person name="Wang Y.-X."/>
        </authorList>
    </citation>
    <scope>NUCLEOTIDE SEQUENCE [LARGE SCALE GENOMIC DNA]</scope>
    <source>
        <strain evidence="10 11">YIM MLB12</strain>
    </source>
</reference>
<evidence type="ECO:0000259" key="8">
    <source>
        <dbReference type="Pfam" id="PF02384"/>
    </source>
</evidence>
<dbReference type="RefSeq" id="WP_136407377.1">
    <property type="nucleotide sequence ID" value="NZ_SSWX01000021.1"/>
</dbReference>
<dbReference type="AlphaFoldDB" id="A0A4S5BHU5"/>
<comment type="similarity">
    <text evidence="1">Belongs to the N(4)/N(6)-methyltransferase family.</text>
</comment>
<comment type="catalytic activity">
    <reaction evidence="7">
        <text>a 2'-deoxyadenosine in DNA + S-adenosyl-L-methionine = an N(6)-methyl-2'-deoxyadenosine in DNA + S-adenosyl-L-homocysteine + H(+)</text>
        <dbReference type="Rhea" id="RHEA:15197"/>
        <dbReference type="Rhea" id="RHEA-COMP:12418"/>
        <dbReference type="Rhea" id="RHEA-COMP:12419"/>
        <dbReference type="ChEBI" id="CHEBI:15378"/>
        <dbReference type="ChEBI" id="CHEBI:57856"/>
        <dbReference type="ChEBI" id="CHEBI:59789"/>
        <dbReference type="ChEBI" id="CHEBI:90615"/>
        <dbReference type="ChEBI" id="CHEBI:90616"/>
        <dbReference type="EC" id="2.1.1.72"/>
    </reaction>
</comment>
<keyword evidence="6" id="KW-0680">Restriction system</keyword>
<evidence type="ECO:0000256" key="7">
    <source>
        <dbReference type="ARBA" id="ARBA00047942"/>
    </source>
</evidence>
<keyword evidence="3 10" id="KW-0489">Methyltransferase</keyword>
<dbReference type="GO" id="GO:0008170">
    <property type="term" value="F:N-methyltransferase activity"/>
    <property type="evidence" value="ECO:0007669"/>
    <property type="project" value="InterPro"/>
</dbReference>
<accession>A0A4S5BHU5</accession>
<dbReference type="GO" id="GO:0032259">
    <property type="term" value="P:methylation"/>
    <property type="evidence" value="ECO:0007669"/>
    <property type="project" value="UniProtKB-KW"/>
</dbReference>
<sequence length="681" mass="77022">MSKLADLIWKNAELLRGAYKENEYRKVILPFTILRRLDCVLQPTREAVRARYAAVHGKGYDLDKMLTPVSGYPFFNTSKFTLPNIAETPDDVRDNLEALINGFSQNVRDIFDKFGFTATLDKLAEKNRLYLVVQRFAETDLDPQKVTNHDMGQAFEELLRKFNDVSPAGEQYTPRDVIELMVTLLFNGDDDILSVPGVVRTMYDPTAGTGGILSVAEEHLRKFNDRATLKLFGQELEDETYAICKADMLIRGQDPANIENGDTLEIDKHFGKTFEYQAANPPYGVEWKPAEFAVKKEHAKGAAGRFGPGLPAIRDGQMLFSLHLLSKMQPVVAGKGGGRIGVVHNGSPLFTGDAGSGESEIRRHILEHDYLDCIVALPTDMFYNTNITTYLWFMTNRKSAERKGKVLLIDASAMSTLMKKNLGKKRREFTPDCVERIAKAYAEFKSVEWHENPEDKTGRVLKAKVFEREHFFYRKVTIERPLRTRFQASEHGLKILGYDTAFGKLSQEQKDLLTQTIQGMDAQATYMDADSFRTALHASASVVAETNKFTGKAAKLSTKSVELARKYLGTKDKNAEPTTNEKGDILSDSELRDAEYVPFNDDIEAYFESEVRPHWPDAWINHDVKDAKDEKTGVVGTEINFNREFYVYTPPRSREAIAADIEAKEHKFMELLRGIKGEVRP</sequence>